<dbReference type="CDD" id="cd01318">
    <property type="entry name" value="DHOase_IIb"/>
    <property type="match status" value="1"/>
</dbReference>
<dbReference type="PROSITE" id="PS00483">
    <property type="entry name" value="DIHYDROOROTASE_2"/>
    <property type="match status" value="1"/>
</dbReference>
<dbReference type="EC" id="3.5.2.5" evidence="7"/>
<keyword evidence="8" id="KW-1185">Reference proteome</keyword>
<dbReference type="Gene3D" id="3.20.20.140">
    <property type="entry name" value="Metal-dependent hydrolases"/>
    <property type="match status" value="1"/>
</dbReference>
<dbReference type="Gene3D" id="2.30.40.10">
    <property type="entry name" value="Urease, subunit C, domain 1"/>
    <property type="match status" value="1"/>
</dbReference>
<reference evidence="7" key="1">
    <citation type="submission" date="2021-11" db="EMBL/GenBank/DDBJ databases">
        <authorList>
            <person name="Rodrigo-Torres L."/>
            <person name="Arahal R. D."/>
            <person name="Lucena T."/>
        </authorList>
    </citation>
    <scope>NUCLEOTIDE SEQUENCE</scope>
    <source>
        <strain evidence="7">CECT 7929</strain>
    </source>
</reference>
<evidence type="ECO:0000313" key="7">
    <source>
        <dbReference type="EMBL" id="CAH0533801.1"/>
    </source>
</evidence>
<comment type="function">
    <text evidence="2">Catalyzes the reversible cyclization of carbamoyl aspartate to dihydroorotate.</text>
</comment>
<keyword evidence="4" id="KW-0479">Metal-binding</keyword>
<gene>
    <name evidence="7" type="primary">allB</name>
    <name evidence="7" type="ORF">VST7929_01676</name>
</gene>
<accession>A0ABM8ZU02</accession>
<dbReference type="SUPFAM" id="SSF51338">
    <property type="entry name" value="Composite domain of metallo-dependent hydrolases"/>
    <property type="match status" value="1"/>
</dbReference>
<evidence type="ECO:0000259" key="6">
    <source>
        <dbReference type="Pfam" id="PF01979"/>
    </source>
</evidence>
<dbReference type="InterPro" id="IPR050138">
    <property type="entry name" value="DHOase/Allantoinase_Hydrolase"/>
</dbReference>
<dbReference type="EMBL" id="CAKLDI010000001">
    <property type="protein sequence ID" value="CAH0533801.1"/>
    <property type="molecule type" value="Genomic_DNA"/>
</dbReference>
<dbReference type="InterPro" id="IPR006680">
    <property type="entry name" value="Amidohydro-rel"/>
</dbReference>
<dbReference type="NCBIfam" id="NF006688">
    <property type="entry name" value="PRK09236.1"/>
    <property type="match status" value="1"/>
</dbReference>
<evidence type="ECO:0000313" key="8">
    <source>
        <dbReference type="Proteomes" id="UP000838672"/>
    </source>
</evidence>
<dbReference type="InterPro" id="IPR032466">
    <property type="entry name" value="Metal_Hydrolase"/>
</dbReference>
<evidence type="ECO:0000256" key="2">
    <source>
        <dbReference type="ARBA" id="ARBA00002368"/>
    </source>
</evidence>
<dbReference type="InterPro" id="IPR011059">
    <property type="entry name" value="Metal-dep_hydrolase_composite"/>
</dbReference>
<dbReference type="GO" id="GO:0004038">
    <property type="term" value="F:allantoinase activity"/>
    <property type="evidence" value="ECO:0007669"/>
    <property type="project" value="UniProtKB-EC"/>
</dbReference>
<evidence type="ECO:0000256" key="3">
    <source>
        <dbReference type="ARBA" id="ARBA00010286"/>
    </source>
</evidence>
<dbReference type="InterPro" id="IPR002195">
    <property type="entry name" value="Dihydroorotase_CS"/>
</dbReference>
<keyword evidence="5 7" id="KW-0378">Hydrolase</keyword>
<dbReference type="PANTHER" id="PTHR43668:SF4">
    <property type="entry name" value="ALLANTOINASE"/>
    <property type="match status" value="1"/>
</dbReference>
<dbReference type="NCBIfam" id="TIGR00857">
    <property type="entry name" value="pyrC_multi"/>
    <property type="match status" value="1"/>
</dbReference>
<protein>
    <submittedName>
        <fullName evidence="7">Allantoinase</fullName>
        <ecNumber evidence="7">3.5.2.5</ecNumber>
    </submittedName>
</protein>
<dbReference type="RefSeq" id="WP_237466219.1">
    <property type="nucleotide sequence ID" value="NZ_CAKLDI010000001.1"/>
</dbReference>
<name>A0ABM8ZU02_9VIBR</name>
<comment type="cofactor">
    <cofactor evidence="1">
        <name>Zn(2+)</name>
        <dbReference type="ChEBI" id="CHEBI:29105"/>
    </cofactor>
</comment>
<organism evidence="7 8">
    <name type="scientific">Vibrio stylophorae</name>
    <dbReference type="NCBI Taxonomy" id="659351"/>
    <lineage>
        <taxon>Bacteria</taxon>
        <taxon>Pseudomonadati</taxon>
        <taxon>Pseudomonadota</taxon>
        <taxon>Gammaproteobacteria</taxon>
        <taxon>Vibrionales</taxon>
        <taxon>Vibrionaceae</taxon>
        <taxon>Vibrio</taxon>
    </lineage>
</organism>
<dbReference type="Pfam" id="PF01979">
    <property type="entry name" value="Amidohydro_1"/>
    <property type="match status" value="1"/>
</dbReference>
<comment type="caution">
    <text evidence="7">The sequence shown here is derived from an EMBL/GenBank/DDBJ whole genome shotgun (WGS) entry which is preliminary data.</text>
</comment>
<proteinExistence type="inferred from homology"/>
<evidence type="ECO:0000256" key="4">
    <source>
        <dbReference type="ARBA" id="ARBA00022723"/>
    </source>
</evidence>
<feature type="domain" description="Amidohydrolase-related" evidence="6">
    <location>
        <begin position="50"/>
        <end position="427"/>
    </location>
</feature>
<evidence type="ECO:0000256" key="5">
    <source>
        <dbReference type="ARBA" id="ARBA00022801"/>
    </source>
</evidence>
<dbReference type="Proteomes" id="UP000838672">
    <property type="component" value="Unassembled WGS sequence"/>
</dbReference>
<dbReference type="SUPFAM" id="SSF51556">
    <property type="entry name" value="Metallo-dependent hydrolases"/>
    <property type="match status" value="1"/>
</dbReference>
<comment type="similarity">
    <text evidence="3">Belongs to the metallo-dependent hydrolases superfamily. DHOase family. Class I DHOase subfamily.</text>
</comment>
<dbReference type="PANTHER" id="PTHR43668">
    <property type="entry name" value="ALLANTOINASE"/>
    <property type="match status" value="1"/>
</dbReference>
<sequence length="448" mass="49875">MTTLLIKNASLVNEDQIFQSDLLIRDGKIAQIAPSIETAADRTIDATGKYLLPGMIDDQVHFREPGLTAKGTIASESKSAIAGGITSYMEMPNVNPQTTNLEALEAKYTRAAEVSYANYAFYLGATNDNIDEIRKLDKNQACGVKVFMGASTGNMLVNDKETLARIFAESPVLIATHCEDTPMIAELEAQYKAKYGDDVPMREHANIRSREACYKSSSMAVELAKTHGTKLHVLHLTTKEEMALFEPAPTLAELAKKQITAEACVHHLFFNADDYETLGSQIKCNPSVKEKSDQQALLQAVKDGLIDIIATDHAPHTWQEKQNSYFSAPSGVPLVQHALLSCLEFYHQGIFSLELVVQKTSHAPALRYELDRRGFIREGYWADLVLVDLAKPYTVTPDNTFYQCAWTPFEGYQFGSTVEMTILNGEVAFENGQHSEQRFAKRLDFDRQ</sequence>
<evidence type="ECO:0000256" key="1">
    <source>
        <dbReference type="ARBA" id="ARBA00001947"/>
    </source>
</evidence>